<dbReference type="Proteomes" id="UP000252893">
    <property type="component" value="Unassembled WGS sequence"/>
</dbReference>
<keyword evidence="1" id="KW-0472">Membrane</keyword>
<protein>
    <submittedName>
        <fullName evidence="2">Uncharacterized protein</fullName>
    </submittedName>
</protein>
<proteinExistence type="predicted"/>
<keyword evidence="1" id="KW-0812">Transmembrane</keyword>
<feature type="transmembrane region" description="Helical" evidence="1">
    <location>
        <begin position="139"/>
        <end position="158"/>
    </location>
</feature>
<sequence>MKSITCNKKQMTQYHLYNTMCFEGTGHFRPIDLSSQCDASTEQAAVTGSSAMASGHGLPEDGPLPPYQGYAYAHRSLFSQFRLKVNNFAGSVLPRLGVRGWRYGCTAPVLASPGVGEKSFRFLEEWNEKRTLRSNRLRLLLLSGLFLFGAHALSRAPISAISGEVS</sequence>
<gene>
    <name evidence="2" type="ORF">DFR47_104317</name>
</gene>
<dbReference type="RefSeq" id="WP_113944803.1">
    <property type="nucleotide sequence ID" value="NZ_JBHEEG010000001.1"/>
</dbReference>
<evidence type="ECO:0000313" key="3">
    <source>
        <dbReference type="Proteomes" id="UP000252893"/>
    </source>
</evidence>
<comment type="caution">
    <text evidence="2">The sequence shown here is derived from an EMBL/GenBank/DDBJ whole genome shotgun (WGS) entry which is preliminary data.</text>
</comment>
<organism evidence="2 3">
    <name type="scientific">Pseudochrobactrum asaccharolyticum</name>
    <dbReference type="NCBI Taxonomy" id="354351"/>
    <lineage>
        <taxon>Bacteria</taxon>
        <taxon>Pseudomonadati</taxon>
        <taxon>Pseudomonadota</taxon>
        <taxon>Alphaproteobacteria</taxon>
        <taxon>Hyphomicrobiales</taxon>
        <taxon>Brucellaceae</taxon>
        <taxon>Pseudochrobactrum</taxon>
    </lineage>
</organism>
<reference evidence="2 3" key="1">
    <citation type="submission" date="2018-06" db="EMBL/GenBank/DDBJ databases">
        <title>Genomic Encyclopedia of Type Strains, Phase IV (KMG-IV): sequencing the most valuable type-strain genomes for metagenomic binning, comparative biology and taxonomic classification.</title>
        <authorList>
            <person name="Goeker M."/>
        </authorList>
    </citation>
    <scope>NUCLEOTIDE SEQUENCE [LARGE SCALE GENOMIC DNA]</scope>
    <source>
        <strain evidence="2 3">DSM 25619</strain>
    </source>
</reference>
<evidence type="ECO:0000256" key="1">
    <source>
        <dbReference type="SAM" id="Phobius"/>
    </source>
</evidence>
<dbReference type="AlphaFoldDB" id="A0A366DYI6"/>
<name>A0A366DYI6_9HYPH</name>
<dbReference type="EMBL" id="QNRH01000004">
    <property type="protein sequence ID" value="RBO94955.1"/>
    <property type="molecule type" value="Genomic_DNA"/>
</dbReference>
<evidence type="ECO:0000313" key="2">
    <source>
        <dbReference type="EMBL" id="RBO94955.1"/>
    </source>
</evidence>
<accession>A0A366DYI6</accession>
<keyword evidence="1" id="KW-1133">Transmembrane helix</keyword>
<keyword evidence="3" id="KW-1185">Reference proteome</keyword>